<reference evidence="2 3" key="1">
    <citation type="submission" date="2018-06" db="EMBL/GenBank/DDBJ databases">
        <title>Comparative genomics reveals the genomic features of Rhizophagus irregularis, R. cerebriforme, R. diaphanum and Gigaspora rosea, and their symbiotic lifestyle signature.</title>
        <authorList>
            <person name="Morin E."/>
            <person name="San Clemente H."/>
            <person name="Chen E.C.H."/>
            <person name="De La Providencia I."/>
            <person name="Hainaut M."/>
            <person name="Kuo A."/>
            <person name="Kohler A."/>
            <person name="Murat C."/>
            <person name="Tang N."/>
            <person name="Roy S."/>
            <person name="Loubradou J."/>
            <person name="Henrissat B."/>
            <person name="Grigoriev I.V."/>
            <person name="Corradi N."/>
            <person name="Roux C."/>
            <person name="Martin F.M."/>
        </authorList>
    </citation>
    <scope>NUCLEOTIDE SEQUENCE [LARGE SCALE GENOMIC DNA]</scope>
    <source>
        <strain evidence="2 3">DAOM 194757</strain>
    </source>
</reference>
<evidence type="ECO:0000256" key="1">
    <source>
        <dbReference type="SAM" id="MobiDB-lite"/>
    </source>
</evidence>
<name>A0A397TX15_9GLOM</name>
<dbReference type="AlphaFoldDB" id="A0A397TX15"/>
<evidence type="ECO:0000313" key="3">
    <source>
        <dbReference type="Proteomes" id="UP000266673"/>
    </source>
</evidence>
<dbReference type="OrthoDB" id="2323426at2759"/>
<feature type="compositionally biased region" description="Basic and acidic residues" evidence="1">
    <location>
        <begin position="321"/>
        <end position="331"/>
    </location>
</feature>
<evidence type="ECO:0000313" key="2">
    <source>
        <dbReference type="EMBL" id="RIB01307.1"/>
    </source>
</evidence>
<protein>
    <submittedName>
        <fullName evidence="2">Uncharacterized protein</fullName>
    </submittedName>
</protein>
<feature type="region of interest" description="Disordered" evidence="1">
    <location>
        <begin position="295"/>
        <end position="372"/>
    </location>
</feature>
<sequence>MEYKAKLDIHKLQFEPNINDIAKVLSREIWNLNLKPDDLILSGILDIEELREKNPEFLEMLNMQDSSFEEIILRLSLPGKLPSFIKNYLCRKEMKIPNDEYKSLYISTRTFINSMRSIWKKKEYQNNSPKINESTWSHSAVDAIMKFIEADMEEDLFIRWDHAASHTSANRNDADGNGPIKKADIFGTHYCENIQYNVELFFGKISGSPFYLKRSHAVKNKTKLGKFGKDSLEDLNRYYKNNKEFIEFKNLNINTLIIELSEIFIKFFIMDQKFYPLFRIRTLEKVAFPYKRNSTAQDESNCNKNDSSSEEKESCEEWTGDENHNSLDIKSIKSGNNCDSSKNRNSNENDEDSENGDSSEVMVKYIKTYNTP</sequence>
<comment type="caution">
    <text evidence="2">The sequence shown here is derived from an EMBL/GenBank/DDBJ whole genome shotgun (WGS) entry which is preliminary data.</text>
</comment>
<organism evidence="2 3">
    <name type="scientific">Gigaspora rosea</name>
    <dbReference type="NCBI Taxonomy" id="44941"/>
    <lineage>
        <taxon>Eukaryota</taxon>
        <taxon>Fungi</taxon>
        <taxon>Fungi incertae sedis</taxon>
        <taxon>Mucoromycota</taxon>
        <taxon>Glomeromycotina</taxon>
        <taxon>Glomeromycetes</taxon>
        <taxon>Diversisporales</taxon>
        <taxon>Gigasporaceae</taxon>
        <taxon>Gigaspora</taxon>
    </lineage>
</organism>
<keyword evidence="3" id="KW-1185">Reference proteome</keyword>
<feature type="compositionally biased region" description="Acidic residues" evidence="1">
    <location>
        <begin position="348"/>
        <end position="357"/>
    </location>
</feature>
<dbReference type="Proteomes" id="UP000266673">
    <property type="component" value="Unassembled WGS sequence"/>
</dbReference>
<proteinExistence type="predicted"/>
<dbReference type="EMBL" id="QKWP01003200">
    <property type="protein sequence ID" value="RIB01307.1"/>
    <property type="molecule type" value="Genomic_DNA"/>
</dbReference>
<accession>A0A397TX15</accession>
<gene>
    <name evidence="2" type="ORF">C2G38_2231265</name>
</gene>